<proteinExistence type="predicted"/>
<dbReference type="EMBL" id="MLAK01000691">
    <property type="protein sequence ID" value="OHT07648.1"/>
    <property type="molecule type" value="Genomic_DNA"/>
</dbReference>
<dbReference type="RefSeq" id="XP_068360784.1">
    <property type="nucleotide sequence ID" value="XM_068503591.1"/>
</dbReference>
<dbReference type="Proteomes" id="UP000179807">
    <property type="component" value="Unassembled WGS sequence"/>
</dbReference>
<gene>
    <name evidence="1" type="ORF">TRFO_24149</name>
</gene>
<dbReference type="OrthoDB" id="5966876at2759"/>
<evidence type="ECO:0000313" key="2">
    <source>
        <dbReference type="Proteomes" id="UP000179807"/>
    </source>
</evidence>
<dbReference type="VEuPathDB" id="TrichDB:TRFO_24149"/>
<dbReference type="GeneID" id="94838295"/>
<evidence type="ECO:0008006" key="3">
    <source>
        <dbReference type="Google" id="ProtNLM"/>
    </source>
</evidence>
<dbReference type="InterPro" id="IPR008979">
    <property type="entry name" value="Galactose-bd-like_sf"/>
</dbReference>
<name>A0A1J4K9Q9_9EUKA</name>
<dbReference type="AlphaFoldDB" id="A0A1J4K9Q9"/>
<dbReference type="Gene3D" id="2.60.120.260">
    <property type="entry name" value="Galactose-binding domain-like"/>
    <property type="match status" value="1"/>
</dbReference>
<evidence type="ECO:0000313" key="1">
    <source>
        <dbReference type="EMBL" id="OHT07648.1"/>
    </source>
</evidence>
<organism evidence="1 2">
    <name type="scientific">Tritrichomonas foetus</name>
    <dbReference type="NCBI Taxonomy" id="1144522"/>
    <lineage>
        <taxon>Eukaryota</taxon>
        <taxon>Metamonada</taxon>
        <taxon>Parabasalia</taxon>
        <taxon>Tritrichomonadida</taxon>
        <taxon>Tritrichomonadidae</taxon>
        <taxon>Tritrichomonas</taxon>
    </lineage>
</organism>
<dbReference type="SUPFAM" id="SSF49785">
    <property type="entry name" value="Galactose-binding domain-like"/>
    <property type="match status" value="1"/>
</dbReference>
<sequence>MNIPEFSLSSRGLKNIADNSNHDRFTFIVGTKHYTCNRFFADFFSPKIALLHSADSNVDSFTIPINDPHSYFDQIFNLMHGSPITVNEDNIGFIASVGNFLGNDELVESIRLDSIEIDFNNVIPMTIAKINGGLPITNEISFLANNITNFNEFQLCSLEPSILIRILESEELSIPGEEWLMKLIKKLVEINPTYKALYRCIAFENLTEREMQEFVNIVDFEDINIEIWNALCRRLTSKVNTESQHSSKITIKKNEDNPLDGIINYLTQKFGGNVHKKGIVNITALNCVDESTDIYKPYVVADFNDDNVYWSKNQPGNWIMFDFNGNSISVTDYTLRTYDGVVGCHHFKSWIVEGSNDSSNWFEIDIKTNNFDLNGSFAMKTFHCSTIEPCKFIRIRMIGPDHAGYDSIKLCSVEFFGTLNIMNNH</sequence>
<reference evidence="1" key="1">
    <citation type="submission" date="2016-10" db="EMBL/GenBank/DDBJ databases">
        <authorList>
            <person name="Benchimol M."/>
            <person name="Almeida L.G."/>
            <person name="Vasconcelos A.T."/>
            <person name="Perreira-Neves A."/>
            <person name="Rosa I.A."/>
            <person name="Tasca T."/>
            <person name="Bogo M.R."/>
            <person name="de Souza W."/>
        </authorList>
    </citation>
    <scope>NUCLEOTIDE SEQUENCE [LARGE SCALE GENOMIC DNA]</scope>
    <source>
        <strain evidence="1">K</strain>
    </source>
</reference>
<keyword evidence="2" id="KW-1185">Reference proteome</keyword>
<comment type="caution">
    <text evidence="1">The sequence shown here is derived from an EMBL/GenBank/DDBJ whole genome shotgun (WGS) entry which is preliminary data.</text>
</comment>
<accession>A0A1J4K9Q9</accession>
<protein>
    <recommendedName>
        <fullName evidence="3">F5/8 type C domain-containing protein</fullName>
    </recommendedName>
</protein>